<protein>
    <submittedName>
        <fullName evidence="1">Uncharacterized protein</fullName>
    </submittedName>
</protein>
<evidence type="ECO:0000313" key="2">
    <source>
        <dbReference type="Proteomes" id="UP000694564"/>
    </source>
</evidence>
<evidence type="ECO:0000313" key="1">
    <source>
        <dbReference type="Ensembl" id="ENSSVLP00005026339.1"/>
    </source>
</evidence>
<dbReference type="Gene3D" id="3.40.50.720">
    <property type="entry name" value="NAD(P)-binding Rossmann-like Domain"/>
    <property type="match status" value="1"/>
</dbReference>
<reference evidence="1" key="1">
    <citation type="submission" date="2025-08" db="UniProtKB">
        <authorList>
            <consortium name="Ensembl"/>
        </authorList>
    </citation>
    <scope>IDENTIFICATION</scope>
</reference>
<keyword evidence="2" id="KW-1185">Reference proteome</keyword>
<dbReference type="SUPFAM" id="SSF51735">
    <property type="entry name" value="NAD(P)-binding Rossmann-fold domains"/>
    <property type="match status" value="1"/>
</dbReference>
<name>A0A8D2DML2_SCIVU</name>
<dbReference type="OrthoDB" id="47007at2759"/>
<proteinExistence type="predicted"/>
<dbReference type="InterPro" id="IPR002347">
    <property type="entry name" value="SDR_fam"/>
</dbReference>
<sequence length="129" mass="13700">MTKALALDESQYGLGVNCVSPGNIWTLLWEQLATSIPDPRATIQEGNLAQGGPLGHMGQPAEFVALFLASEANFCTGIEVLVTGGAELGYGCKAARGNPWTSLYNGLGTRFENTAKMRFWCNCNADAGI</sequence>
<dbReference type="AlphaFoldDB" id="A0A8D2DML2"/>
<dbReference type="Ensembl" id="ENSSVLT00005029288.1">
    <property type="protein sequence ID" value="ENSSVLP00005026339.1"/>
    <property type="gene ID" value="ENSSVLG00005020866.1"/>
</dbReference>
<dbReference type="GeneTree" id="ENSGT00990000212874"/>
<organism evidence="1 2">
    <name type="scientific">Sciurus vulgaris</name>
    <name type="common">Eurasian red squirrel</name>
    <dbReference type="NCBI Taxonomy" id="55149"/>
    <lineage>
        <taxon>Eukaryota</taxon>
        <taxon>Metazoa</taxon>
        <taxon>Chordata</taxon>
        <taxon>Craniata</taxon>
        <taxon>Vertebrata</taxon>
        <taxon>Euteleostomi</taxon>
        <taxon>Mammalia</taxon>
        <taxon>Eutheria</taxon>
        <taxon>Euarchontoglires</taxon>
        <taxon>Glires</taxon>
        <taxon>Rodentia</taxon>
        <taxon>Sciuromorpha</taxon>
        <taxon>Sciuridae</taxon>
        <taxon>Sciurinae</taxon>
        <taxon>Sciurini</taxon>
        <taxon>Sciurus</taxon>
    </lineage>
</organism>
<accession>A0A8D2DML2</accession>
<dbReference type="InterPro" id="IPR036291">
    <property type="entry name" value="NAD(P)-bd_dom_sf"/>
</dbReference>
<reference evidence="1" key="2">
    <citation type="submission" date="2025-09" db="UniProtKB">
        <authorList>
            <consortium name="Ensembl"/>
        </authorList>
    </citation>
    <scope>IDENTIFICATION</scope>
</reference>
<dbReference type="Proteomes" id="UP000694564">
    <property type="component" value="Chromosome 17"/>
</dbReference>
<dbReference type="Pfam" id="PF13561">
    <property type="entry name" value="adh_short_C2"/>
    <property type="match status" value="1"/>
</dbReference>